<gene>
    <name evidence="2" type="ORF">N0V93_000130</name>
</gene>
<evidence type="ECO:0000256" key="1">
    <source>
        <dbReference type="SAM" id="MobiDB-lite"/>
    </source>
</evidence>
<accession>A0A9W9D137</accession>
<feature type="region of interest" description="Disordered" evidence="1">
    <location>
        <begin position="13"/>
        <end position="104"/>
    </location>
</feature>
<evidence type="ECO:0000313" key="3">
    <source>
        <dbReference type="Proteomes" id="UP001140453"/>
    </source>
</evidence>
<dbReference type="EMBL" id="JAPEVB010000001">
    <property type="protein sequence ID" value="KAJ4395914.1"/>
    <property type="molecule type" value="Genomic_DNA"/>
</dbReference>
<dbReference type="OrthoDB" id="3913483at2759"/>
<dbReference type="AlphaFoldDB" id="A0A9W9D137"/>
<name>A0A9W9D137_9PEZI</name>
<proteinExistence type="predicted"/>
<dbReference type="Proteomes" id="UP001140453">
    <property type="component" value="Unassembled WGS sequence"/>
</dbReference>
<keyword evidence="3" id="KW-1185">Reference proteome</keyword>
<feature type="compositionally biased region" description="Polar residues" evidence="1">
    <location>
        <begin position="75"/>
        <end position="85"/>
    </location>
</feature>
<reference evidence="2" key="1">
    <citation type="submission" date="2022-10" db="EMBL/GenBank/DDBJ databases">
        <title>Tapping the CABI collections for fungal endophytes: first genome assemblies for Collariella, Neodidymelliopsis, Ascochyta clinopodiicola, Didymella pomorum, Didymosphaeria variabile, Neocosmospora piperis and Neocucurbitaria cava.</title>
        <authorList>
            <person name="Hill R."/>
        </authorList>
    </citation>
    <scope>NUCLEOTIDE SEQUENCE</scope>
    <source>
        <strain evidence="2">IMI 355082</strain>
    </source>
</reference>
<sequence>MTIQAVRALQWKMSAPSNSEKIAKAQSNLPLPEQPPVPSDWNSADERTVNVGSGRVESGVSTGDGETAGLREPASSGNVDLSQVGRQGKEGLDGLPQDATAKKL</sequence>
<evidence type="ECO:0000313" key="2">
    <source>
        <dbReference type="EMBL" id="KAJ4395914.1"/>
    </source>
</evidence>
<comment type="caution">
    <text evidence="2">The sequence shown here is derived from an EMBL/GenBank/DDBJ whole genome shotgun (WGS) entry which is preliminary data.</text>
</comment>
<protein>
    <submittedName>
        <fullName evidence="2">Uncharacterized protein</fullName>
    </submittedName>
</protein>
<feature type="compositionally biased region" description="Polar residues" evidence="1">
    <location>
        <begin position="15"/>
        <end position="29"/>
    </location>
</feature>
<organism evidence="2 3">
    <name type="scientific">Gnomoniopsis smithogilvyi</name>
    <dbReference type="NCBI Taxonomy" id="1191159"/>
    <lineage>
        <taxon>Eukaryota</taxon>
        <taxon>Fungi</taxon>
        <taxon>Dikarya</taxon>
        <taxon>Ascomycota</taxon>
        <taxon>Pezizomycotina</taxon>
        <taxon>Sordariomycetes</taxon>
        <taxon>Sordariomycetidae</taxon>
        <taxon>Diaporthales</taxon>
        <taxon>Gnomoniaceae</taxon>
        <taxon>Gnomoniopsis</taxon>
    </lineage>
</organism>